<dbReference type="SMART" id="SM00849">
    <property type="entry name" value="Lactamase_B"/>
    <property type="match status" value="1"/>
</dbReference>
<evidence type="ECO:0000256" key="1">
    <source>
        <dbReference type="ARBA" id="ARBA00001947"/>
    </source>
</evidence>
<keyword evidence="2" id="KW-0479">Metal-binding</keyword>
<comment type="caution">
    <text evidence="6">The sequence shown here is derived from an EMBL/GenBank/DDBJ whole genome shotgun (WGS) entry which is preliminary data.</text>
</comment>
<dbReference type="GO" id="GO:0046872">
    <property type="term" value="F:metal ion binding"/>
    <property type="evidence" value="ECO:0007669"/>
    <property type="project" value="UniProtKB-KW"/>
</dbReference>
<evidence type="ECO:0000256" key="3">
    <source>
        <dbReference type="ARBA" id="ARBA00022801"/>
    </source>
</evidence>
<dbReference type="PANTHER" id="PTHR46233:SF3">
    <property type="entry name" value="HYDROXYACYLGLUTATHIONE HYDROLASE GLOC"/>
    <property type="match status" value="1"/>
</dbReference>
<protein>
    <submittedName>
        <fullName evidence="6">MBL fold metallo-hydrolase</fullName>
    </submittedName>
</protein>
<dbReference type="SUPFAM" id="SSF56281">
    <property type="entry name" value="Metallo-hydrolase/oxidoreductase"/>
    <property type="match status" value="1"/>
</dbReference>
<evidence type="ECO:0000256" key="2">
    <source>
        <dbReference type="ARBA" id="ARBA00022723"/>
    </source>
</evidence>
<dbReference type="CDD" id="cd06262">
    <property type="entry name" value="metallo-hydrolase-like_MBL-fold"/>
    <property type="match status" value="1"/>
</dbReference>
<dbReference type="GO" id="GO:0016787">
    <property type="term" value="F:hydrolase activity"/>
    <property type="evidence" value="ECO:0007669"/>
    <property type="project" value="UniProtKB-KW"/>
</dbReference>
<organism evidence="6 7">
    <name type="scientific">Candidatus Egerieousia excrementavium</name>
    <dbReference type="NCBI Taxonomy" id="2840778"/>
    <lineage>
        <taxon>Bacteria</taxon>
        <taxon>Pseudomonadati</taxon>
        <taxon>Bacteroidota</taxon>
        <taxon>Bacteroidia</taxon>
        <taxon>Bacteroidales</taxon>
        <taxon>Candidatus Egerieousia</taxon>
    </lineage>
</organism>
<dbReference type="Pfam" id="PF00753">
    <property type="entry name" value="Lactamase_B"/>
    <property type="match status" value="1"/>
</dbReference>
<evidence type="ECO:0000256" key="4">
    <source>
        <dbReference type="ARBA" id="ARBA00022833"/>
    </source>
</evidence>
<evidence type="ECO:0000313" key="7">
    <source>
        <dbReference type="Proteomes" id="UP000823635"/>
    </source>
</evidence>
<proteinExistence type="predicted"/>
<dbReference type="InterPro" id="IPR051453">
    <property type="entry name" value="MBL_Glyoxalase_II"/>
</dbReference>
<sequence length="214" mass="24000">MQTKTFYVNDLRECCYIAYDNTGECVIIDPGMDTASEQQRVVDFIESNNLKPVKLLCTHGHFDHVMGNAFVTRTWHVPTYIHPLDKGQLERAQQYCQMFGYNIEQPPTDNIVEVEDGQLLNFGNTELRVIHTPGHTRGGVCYYCSEDEILFSGDTLFAGSIGRTDLPGGDYDQIMESLLHKIATLPPDTRVLPGHGPETTIASEVTTNPFLRGE</sequence>
<accession>A0A9D9DK10</accession>
<dbReference type="EMBL" id="JADINB010000122">
    <property type="protein sequence ID" value="MBO8429332.1"/>
    <property type="molecule type" value="Genomic_DNA"/>
</dbReference>
<comment type="cofactor">
    <cofactor evidence="1">
        <name>Zn(2+)</name>
        <dbReference type="ChEBI" id="CHEBI:29105"/>
    </cofactor>
</comment>
<dbReference type="Gene3D" id="3.60.15.10">
    <property type="entry name" value="Ribonuclease Z/Hydroxyacylglutathione hydrolase-like"/>
    <property type="match status" value="1"/>
</dbReference>
<dbReference type="AlphaFoldDB" id="A0A9D9DK10"/>
<keyword evidence="3" id="KW-0378">Hydrolase</keyword>
<dbReference type="PANTHER" id="PTHR46233">
    <property type="entry name" value="HYDROXYACYLGLUTATHIONE HYDROLASE GLOC"/>
    <property type="match status" value="1"/>
</dbReference>
<keyword evidence="4" id="KW-0862">Zinc</keyword>
<dbReference type="Proteomes" id="UP000823635">
    <property type="component" value="Unassembled WGS sequence"/>
</dbReference>
<reference evidence="6" key="1">
    <citation type="submission" date="2020-10" db="EMBL/GenBank/DDBJ databases">
        <authorList>
            <person name="Gilroy R."/>
        </authorList>
    </citation>
    <scope>NUCLEOTIDE SEQUENCE</scope>
    <source>
        <strain evidence="6">15467</strain>
    </source>
</reference>
<evidence type="ECO:0000259" key="5">
    <source>
        <dbReference type="SMART" id="SM00849"/>
    </source>
</evidence>
<evidence type="ECO:0000313" key="6">
    <source>
        <dbReference type="EMBL" id="MBO8429332.1"/>
    </source>
</evidence>
<reference evidence="6" key="2">
    <citation type="journal article" date="2021" name="PeerJ">
        <title>Extensive microbial diversity within the chicken gut microbiome revealed by metagenomics and culture.</title>
        <authorList>
            <person name="Gilroy R."/>
            <person name="Ravi A."/>
            <person name="Getino M."/>
            <person name="Pursley I."/>
            <person name="Horton D.L."/>
            <person name="Alikhan N.F."/>
            <person name="Baker D."/>
            <person name="Gharbi K."/>
            <person name="Hall N."/>
            <person name="Watson M."/>
            <person name="Adriaenssens E.M."/>
            <person name="Foster-Nyarko E."/>
            <person name="Jarju S."/>
            <person name="Secka A."/>
            <person name="Antonio M."/>
            <person name="Oren A."/>
            <person name="Chaudhuri R.R."/>
            <person name="La Ragione R."/>
            <person name="Hildebrand F."/>
            <person name="Pallen M.J."/>
        </authorList>
    </citation>
    <scope>NUCLEOTIDE SEQUENCE</scope>
    <source>
        <strain evidence="6">15467</strain>
    </source>
</reference>
<dbReference type="InterPro" id="IPR036866">
    <property type="entry name" value="RibonucZ/Hydroxyglut_hydro"/>
</dbReference>
<name>A0A9D9DK10_9BACT</name>
<feature type="domain" description="Metallo-beta-lactamase" evidence="5">
    <location>
        <begin position="12"/>
        <end position="195"/>
    </location>
</feature>
<gene>
    <name evidence="6" type="ORF">IAC68_05325</name>
</gene>
<dbReference type="InterPro" id="IPR001279">
    <property type="entry name" value="Metallo-B-lactamas"/>
</dbReference>